<evidence type="ECO:0000313" key="3">
    <source>
        <dbReference type="Proteomes" id="UP000603200"/>
    </source>
</evidence>
<protein>
    <submittedName>
        <fullName evidence="2">Uncharacterized protein</fullName>
    </submittedName>
</protein>
<evidence type="ECO:0000256" key="1">
    <source>
        <dbReference type="SAM" id="MobiDB-lite"/>
    </source>
</evidence>
<organism evidence="2 3">
    <name type="scientific">Winogradskya humida</name>
    <dbReference type="NCBI Taxonomy" id="113566"/>
    <lineage>
        <taxon>Bacteria</taxon>
        <taxon>Bacillati</taxon>
        <taxon>Actinomycetota</taxon>
        <taxon>Actinomycetes</taxon>
        <taxon>Micromonosporales</taxon>
        <taxon>Micromonosporaceae</taxon>
        <taxon>Winogradskya</taxon>
    </lineage>
</organism>
<gene>
    <name evidence="2" type="ORF">Ahu01nite_048670</name>
</gene>
<accession>A0ABQ3ZT57</accession>
<sequence length="116" mass="12707">MVIPGAPRSPIDPHARRAIPIRSHRRGPDRCLRVRRGLIRPQWPRRTPDPGTTRASFYPIRARRTYRSTQSGHGWCVAPLSGELLEPVVQEGGLGRAEGKRGVVGGGEGRVEGEGS</sequence>
<reference evidence="2 3" key="1">
    <citation type="submission" date="2021-01" db="EMBL/GenBank/DDBJ databases">
        <title>Whole genome shotgun sequence of Actinoplanes humidus NBRC 14915.</title>
        <authorList>
            <person name="Komaki H."/>
            <person name="Tamura T."/>
        </authorList>
    </citation>
    <scope>NUCLEOTIDE SEQUENCE [LARGE SCALE GENOMIC DNA]</scope>
    <source>
        <strain evidence="2 3">NBRC 14915</strain>
    </source>
</reference>
<feature type="region of interest" description="Disordered" evidence="1">
    <location>
        <begin position="1"/>
        <end position="27"/>
    </location>
</feature>
<evidence type="ECO:0000313" key="2">
    <source>
        <dbReference type="EMBL" id="GIE21765.1"/>
    </source>
</evidence>
<keyword evidence="3" id="KW-1185">Reference proteome</keyword>
<feature type="compositionally biased region" description="Gly residues" evidence="1">
    <location>
        <begin position="94"/>
        <end position="108"/>
    </location>
</feature>
<feature type="region of interest" description="Disordered" evidence="1">
    <location>
        <begin position="94"/>
        <end position="116"/>
    </location>
</feature>
<feature type="compositionally biased region" description="Basic residues" evidence="1">
    <location>
        <begin position="16"/>
        <end position="25"/>
    </location>
</feature>
<proteinExistence type="predicted"/>
<name>A0ABQ3ZT57_9ACTN</name>
<dbReference type="Proteomes" id="UP000603200">
    <property type="component" value="Unassembled WGS sequence"/>
</dbReference>
<comment type="caution">
    <text evidence="2">The sequence shown here is derived from an EMBL/GenBank/DDBJ whole genome shotgun (WGS) entry which is preliminary data.</text>
</comment>
<dbReference type="EMBL" id="BOMN01000060">
    <property type="protein sequence ID" value="GIE21765.1"/>
    <property type="molecule type" value="Genomic_DNA"/>
</dbReference>